<dbReference type="InterPro" id="IPR001444">
    <property type="entry name" value="Flag_bb_rod_N"/>
</dbReference>
<keyword evidence="8" id="KW-0966">Cell projection</keyword>
<evidence type="ECO:0000256" key="6">
    <source>
        <dbReference type="PIRNR" id="PIRNR002889"/>
    </source>
</evidence>
<evidence type="ECO:0000256" key="2">
    <source>
        <dbReference type="ARBA" id="ARBA00009677"/>
    </source>
</evidence>
<dbReference type="AlphaFoldDB" id="A0A266Q6U1"/>
<evidence type="ECO:0000256" key="5">
    <source>
        <dbReference type="ARBA" id="ARBA00024934"/>
    </source>
</evidence>
<evidence type="ECO:0000313" key="8">
    <source>
        <dbReference type="EMBL" id="OZY85049.1"/>
    </source>
</evidence>
<feature type="domain" description="Flagellar basal body rod protein N-terminal" evidence="7">
    <location>
        <begin position="11"/>
        <end position="39"/>
    </location>
</feature>
<gene>
    <name evidence="8" type="primary">flgB</name>
    <name evidence="8" type="ORF">CBP51_18055</name>
</gene>
<comment type="similarity">
    <text evidence="2 6">Belongs to the flagella basal body rod proteins family.</text>
</comment>
<dbReference type="NCBIfam" id="TIGR01396">
    <property type="entry name" value="FlgB"/>
    <property type="match status" value="1"/>
</dbReference>
<dbReference type="Proteomes" id="UP000216101">
    <property type="component" value="Unassembled WGS sequence"/>
</dbReference>
<keyword evidence="8" id="KW-0282">Flagellum</keyword>
<dbReference type="PANTHER" id="PTHR30435:SF12">
    <property type="entry name" value="FLAGELLAR BASAL BODY ROD PROTEIN FLGB"/>
    <property type="match status" value="1"/>
</dbReference>
<comment type="caution">
    <text evidence="8">The sequence shown here is derived from an EMBL/GenBank/DDBJ whole genome shotgun (WGS) entry which is preliminary data.</text>
</comment>
<dbReference type="STRING" id="1209072.GCA_000766945_00667"/>
<dbReference type="PIRSF" id="PIRSF002889">
    <property type="entry name" value="Rod_FlgB"/>
    <property type="match status" value="1"/>
</dbReference>
<keyword evidence="8" id="KW-0969">Cilium</keyword>
<comment type="function">
    <text evidence="5 6">Structural component of flagellum, the bacterial motility apparatus. Part of the rod structure of flagellar basal body.</text>
</comment>
<dbReference type="Pfam" id="PF00460">
    <property type="entry name" value="Flg_bb_rod"/>
    <property type="match status" value="1"/>
</dbReference>
<dbReference type="PANTHER" id="PTHR30435">
    <property type="entry name" value="FLAGELLAR PROTEIN"/>
    <property type="match status" value="1"/>
</dbReference>
<evidence type="ECO:0000256" key="4">
    <source>
        <dbReference type="ARBA" id="ARBA00023143"/>
    </source>
</evidence>
<evidence type="ECO:0000259" key="7">
    <source>
        <dbReference type="Pfam" id="PF00460"/>
    </source>
</evidence>
<organism evidence="8 9">
    <name type="scientific">Cellvibrio mixtus</name>
    <dbReference type="NCBI Taxonomy" id="39650"/>
    <lineage>
        <taxon>Bacteria</taxon>
        <taxon>Pseudomonadati</taxon>
        <taxon>Pseudomonadota</taxon>
        <taxon>Gammaproteobacteria</taxon>
        <taxon>Cellvibrionales</taxon>
        <taxon>Cellvibrionaceae</taxon>
        <taxon>Cellvibrio</taxon>
    </lineage>
</organism>
<dbReference type="GO" id="GO:0030694">
    <property type="term" value="C:bacterial-type flagellum basal body, rod"/>
    <property type="evidence" value="ECO:0007669"/>
    <property type="project" value="InterPro"/>
</dbReference>
<dbReference type="RefSeq" id="WP_078042790.1">
    <property type="nucleotide sequence ID" value="NZ_NHNI01000002.1"/>
</dbReference>
<keyword evidence="4 6" id="KW-0975">Bacterial flagellum</keyword>
<dbReference type="EMBL" id="NHNI01000002">
    <property type="protein sequence ID" value="OZY85049.1"/>
    <property type="molecule type" value="Genomic_DNA"/>
</dbReference>
<sequence>MSISFDKALGIHESALRFRSERAAVLANNLANVDTPNFKAKDIDFKQALNQKMTANNGFHLSTTQSAHIDGSAFATNEADTLYRTPQQPSIDGNTVEDQIEHAEYMKNALAFQSSFQFLNSKFTGLRSAIRGE</sequence>
<dbReference type="GO" id="GO:0071978">
    <property type="term" value="P:bacterial-type flagellum-dependent swarming motility"/>
    <property type="evidence" value="ECO:0007669"/>
    <property type="project" value="TreeGrafter"/>
</dbReference>
<protein>
    <recommendedName>
        <fullName evidence="3 6">Flagellar basal body rod protein FlgB</fullName>
    </recommendedName>
</protein>
<dbReference type="InterPro" id="IPR006300">
    <property type="entry name" value="FlgB"/>
</dbReference>
<comment type="subcellular location">
    <subcellularLocation>
        <location evidence="1 6">Bacterial flagellum basal body</location>
    </subcellularLocation>
</comment>
<evidence type="ECO:0000313" key="9">
    <source>
        <dbReference type="Proteomes" id="UP000216101"/>
    </source>
</evidence>
<comment type="subunit">
    <text evidence="6">The basal body constitutes a major portion of the flagellar organelle and consists of a number of rings mounted on a central rod.</text>
</comment>
<evidence type="ECO:0000256" key="1">
    <source>
        <dbReference type="ARBA" id="ARBA00004117"/>
    </source>
</evidence>
<reference evidence="9" key="1">
    <citation type="submission" date="2017-05" db="EMBL/GenBank/DDBJ databases">
        <authorList>
            <person name="Barney B.M."/>
        </authorList>
    </citation>
    <scope>NUCLEOTIDE SEQUENCE [LARGE SCALE GENOMIC DNA]</scope>
    <source>
        <strain evidence="9">PSBB022</strain>
    </source>
</reference>
<proteinExistence type="inferred from homology"/>
<keyword evidence="9" id="KW-1185">Reference proteome</keyword>
<name>A0A266Q6U1_9GAMM</name>
<evidence type="ECO:0000256" key="3">
    <source>
        <dbReference type="ARBA" id="ARBA00014376"/>
    </source>
</evidence>
<accession>A0A266Q6U1</accession>